<organism evidence="3 4">
    <name type="scientific">Emiliania huxleyi (strain CCMP1516)</name>
    <dbReference type="NCBI Taxonomy" id="280463"/>
    <lineage>
        <taxon>Eukaryota</taxon>
        <taxon>Haptista</taxon>
        <taxon>Haptophyta</taxon>
        <taxon>Prymnesiophyceae</taxon>
        <taxon>Isochrysidales</taxon>
        <taxon>Noelaerhabdaceae</taxon>
        <taxon>Emiliania</taxon>
    </lineage>
</organism>
<accession>A0A0D3K5H2</accession>
<name>A0A0D3K5H2_EMIH1</name>
<dbReference type="AlphaFoldDB" id="A0A0D3K5H2"/>
<dbReference type="PaxDb" id="2903-EOD31007"/>
<dbReference type="RefSeq" id="XP_005783436.1">
    <property type="nucleotide sequence ID" value="XM_005783379.1"/>
</dbReference>
<dbReference type="EnsemblProtists" id="EOD31007">
    <property type="protein sequence ID" value="EOD31007"/>
    <property type="gene ID" value="EMIHUDRAFT_449628"/>
</dbReference>
<sequence>MLHYATVPGAFDVAVLVSGDADFLPALVRTRQRGKRVAICSLRNSASSSFENAEASQLLGLARLKDFDVLWLDDHVTKLVTPLHPTLRRQRPALLCWLRDALLGHVSELGGAASEEEVSLFLSQIGLGESSALAFVRHECGSIGAFLDEHCAGQLTMRRMMGTAVVQARGATPAAIRDARRGRDAAGGSDAGADADADAGDLGEALLAAQSLLDDDD</sequence>
<evidence type="ECO:0000313" key="3">
    <source>
        <dbReference type="EnsemblProtists" id="EOD31007"/>
    </source>
</evidence>
<evidence type="ECO:0000259" key="2">
    <source>
        <dbReference type="Pfam" id="PF01936"/>
    </source>
</evidence>
<dbReference type="GO" id="GO:0004540">
    <property type="term" value="F:RNA nuclease activity"/>
    <property type="evidence" value="ECO:0007669"/>
    <property type="project" value="InterPro"/>
</dbReference>
<keyword evidence="4" id="KW-1185">Reference proteome</keyword>
<proteinExistence type="predicted"/>
<reference evidence="3" key="2">
    <citation type="submission" date="2024-10" db="UniProtKB">
        <authorList>
            <consortium name="EnsemblProtists"/>
        </authorList>
    </citation>
    <scope>IDENTIFICATION</scope>
</reference>
<feature type="domain" description="NYN" evidence="2">
    <location>
        <begin position="10"/>
        <end position="54"/>
    </location>
</feature>
<evidence type="ECO:0000256" key="1">
    <source>
        <dbReference type="SAM" id="MobiDB-lite"/>
    </source>
</evidence>
<dbReference type="Pfam" id="PF01936">
    <property type="entry name" value="NYN"/>
    <property type="match status" value="1"/>
</dbReference>
<protein>
    <recommendedName>
        <fullName evidence="2">NYN domain-containing protein</fullName>
    </recommendedName>
</protein>
<dbReference type="InterPro" id="IPR021139">
    <property type="entry name" value="NYN"/>
</dbReference>
<evidence type="ECO:0000313" key="4">
    <source>
        <dbReference type="Proteomes" id="UP000013827"/>
    </source>
</evidence>
<dbReference type="KEGG" id="ehx:EMIHUDRAFT_449628"/>
<dbReference type="Gene3D" id="3.40.50.1010">
    <property type="entry name" value="5'-nuclease"/>
    <property type="match status" value="1"/>
</dbReference>
<dbReference type="HOGENOM" id="CLU_1274342_0_0_1"/>
<feature type="region of interest" description="Disordered" evidence="1">
    <location>
        <begin position="176"/>
        <end position="197"/>
    </location>
</feature>
<dbReference type="GeneID" id="17276280"/>
<dbReference type="Proteomes" id="UP000013827">
    <property type="component" value="Unassembled WGS sequence"/>
</dbReference>
<reference evidence="4" key="1">
    <citation type="journal article" date="2013" name="Nature">
        <title>Pan genome of the phytoplankton Emiliania underpins its global distribution.</title>
        <authorList>
            <person name="Read B.A."/>
            <person name="Kegel J."/>
            <person name="Klute M.J."/>
            <person name="Kuo A."/>
            <person name="Lefebvre S.C."/>
            <person name="Maumus F."/>
            <person name="Mayer C."/>
            <person name="Miller J."/>
            <person name="Monier A."/>
            <person name="Salamov A."/>
            <person name="Young J."/>
            <person name="Aguilar M."/>
            <person name="Claverie J.M."/>
            <person name="Frickenhaus S."/>
            <person name="Gonzalez K."/>
            <person name="Herman E.K."/>
            <person name="Lin Y.C."/>
            <person name="Napier J."/>
            <person name="Ogata H."/>
            <person name="Sarno A.F."/>
            <person name="Shmutz J."/>
            <person name="Schroeder D."/>
            <person name="de Vargas C."/>
            <person name="Verret F."/>
            <person name="von Dassow P."/>
            <person name="Valentin K."/>
            <person name="Van de Peer Y."/>
            <person name="Wheeler G."/>
            <person name="Dacks J.B."/>
            <person name="Delwiche C.F."/>
            <person name="Dyhrman S.T."/>
            <person name="Glockner G."/>
            <person name="John U."/>
            <person name="Richards T."/>
            <person name="Worden A.Z."/>
            <person name="Zhang X."/>
            <person name="Grigoriev I.V."/>
            <person name="Allen A.E."/>
            <person name="Bidle K."/>
            <person name="Borodovsky M."/>
            <person name="Bowler C."/>
            <person name="Brownlee C."/>
            <person name="Cock J.M."/>
            <person name="Elias M."/>
            <person name="Gladyshev V.N."/>
            <person name="Groth M."/>
            <person name="Guda C."/>
            <person name="Hadaegh A."/>
            <person name="Iglesias-Rodriguez M.D."/>
            <person name="Jenkins J."/>
            <person name="Jones B.M."/>
            <person name="Lawson T."/>
            <person name="Leese F."/>
            <person name="Lindquist E."/>
            <person name="Lobanov A."/>
            <person name="Lomsadze A."/>
            <person name="Malik S.B."/>
            <person name="Marsh M.E."/>
            <person name="Mackinder L."/>
            <person name="Mock T."/>
            <person name="Mueller-Roeber B."/>
            <person name="Pagarete A."/>
            <person name="Parker M."/>
            <person name="Probert I."/>
            <person name="Quesneville H."/>
            <person name="Raines C."/>
            <person name="Rensing S.A."/>
            <person name="Riano-Pachon D.M."/>
            <person name="Richier S."/>
            <person name="Rokitta S."/>
            <person name="Shiraiwa Y."/>
            <person name="Soanes D.M."/>
            <person name="van der Giezen M."/>
            <person name="Wahlund T.M."/>
            <person name="Williams B."/>
            <person name="Wilson W."/>
            <person name="Wolfe G."/>
            <person name="Wurch L.L."/>
        </authorList>
    </citation>
    <scope>NUCLEOTIDE SEQUENCE</scope>
</reference>